<evidence type="ECO:0000313" key="3">
    <source>
        <dbReference type="Proteomes" id="UP000182466"/>
    </source>
</evidence>
<dbReference type="NCBIfam" id="NF040521">
    <property type="entry name" value="C45_proenzyme"/>
    <property type="match status" value="1"/>
</dbReference>
<accession>A0A1I7DMV0</accession>
<dbReference type="OrthoDB" id="8617387at2"/>
<proteinExistence type="predicted"/>
<name>A0A1I7DMV0_9RHOB</name>
<dbReference type="InterPro" id="IPR029055">
    <property type="entry name" value="Ntn_hydrolases_N"/>
</dbReference>
<dbReference type="GO" id="GO:0016787">
    <property type="term" value="F:hydrolase activity"/>
    <property type="evidence" value="ECO:0007669"/>
    <property type="project" value="UniProtKB-KW"/>
</dbReference>
<dbReference type="RefSeq" id="WP_027261134.1">
    <property type="nucleotide sequence ID" value="NZ_FPAW01000031.1"/>
</dbReference>
<reference evidence="2 3" key="1">
    <citation type="submission" date="2016-10" db="EMBL/GenBank/DDBJ databases">
        <authorList>
            <person name="de Groot N.N."/>
        </authorList>
    </citation>
    <scope>NUCLEOTIDE SEQUENCE [LARGE SCALE GENOMIC DNA]</scope>
    <source>
        <strain evidence="2 3">CGMCC 1.10959</strain>
    </source>
</reference>
<dbReference type="CDD" id="cd01935">
    <property type="entry name" value="Ntn_CGH_like"/>
    <property type="match status" value="1"/>
</dbReference>
<dbReference type="STRING" id="999627.SAMN05216236_1318"/>
<protein>
    <submittedName>
        <fullName evidence="2">Predicted choloylglycine hydrolase</fullName>
    </submittedName>
</protein>
<keyword evidence="3" id="KW-1185">Reference proteome</keyword>
<evidence type="ECO:0000259" key="1">
    <source>
        <dbReference type="Pfam" id="PF03417"/>
    </source>
</evidence>
<dbReference type="AlphaFoldDB" id="A0A1I7DMV0"/>
<dbReference type="InterPro" id="IPR047794">
    <property type="entry name" value="C45_proenzyme-like"/>
</dbReference>
<dbReference type="eggNOG" id="COG4927">
    <property type="taxonomic scope" value="Bacteria"/>
</dbReference>
<keyword evidence="2" id="KW-0378">Hydrolase</keyword>
<evidence type="ECO:0000313" key="2">
    <source>
        <dbReference type="EMBL" id="SFU13012.1"/>
    </source>
</evidence>
<dbReference type="EMBL" id="FPAW01000031">
    <property type="protein sequence ID" value="SFU13012.1"/>
    <property type="molecule type" value="Genomic_DNA"/>
</dbReference>
<feature type="domain" description="Peptidase C45 hydrolase" evidence="1">
    <location>
        <begin position="95"/>
        <end position="300"/>
    </location>
</feature>
<dbReference type="InterPro" id="IPR005079">
    <property type="entry name" value="Peptidase_C45_hydrolase"/>
</dbReference>
<organism evidence="2 3">
    <name type="scientific">Sedimentitalea nanhaiensis</name>
    <dbReference type="NCBI Taxonomy" id="999627"/>
    <lineage>
        <taxon>Bacteria</taxon>
        <taxon>Pseudomonadati</taxon>
        <taxon>Pseudomonadota</taxon>
        <taxon>Alphaproteobacteria</taxon>
        <taxon>Rhodobacterales</taxon>
        <taxon>Paracoccaceae</taxon>
        <taxon>Sedimentitalea</taxon>
    </lineage>
</organism>
<dbReference type="Gene3D" id="3.60.60.10">
    <property type="entry name" value="Penicillin V Acylase, Chain A"/>
    <property type="match status" value="1"/>
</dbReference>
<dbReference type="Proteomes" id="UP000182466">
    <property type="component" value="Unassembled WGS sequence"/>
</dbReference>
<dbReference type="SUPFAM" id="SSF56235">
    <property type="entry name" value="N-terminal nucleophile aminohydrolases (Ntn hydrolases)"/>
    <property type="match status" value="1"/>
</dbReference>
<gene>
    <name evidence="2" type="ORF">SAMN05216236_1318</name>
</gene>
<dbReference type="Pfam" id="PF03417">
    <property type="entry name" value="AAT"/>
    <property type="match status" value="1"/>
</dbReference>
<sequence>MLWRALNEDTPGPKWAGLFQEYWPHYRRWWLGEGDAMRAPYLESRRALQEHMPEIVPLYDQLCELAGGGDQAARFLSFYCPPPYLSGCSQAIWTGKEPVLVRNYDYNPNAFDSLVLNTNWQGRRVIGTSDGLWGLVDGMNAAGLALSLTFGGRRVVGEGFGVPLILRYVLQTCSTTAEAQEALGRIPTHMSYNVTVLDRKRNYLTAMMAPDRAAVMTHAAVATNHQEAVEWVSHARFTATVERERFLLHRLTLHRDPQEKFIEAFLKPPLYSTAFSAGFGTLYTAVYRPRKLEMEIRWPGTVWPMSMTDFQESSRNLHIPIANDRSQPHPA</sequence>